<dbReference type="SUPFAM" id="SSF56112">
    <property type="entry name" value="Protein kinase-like (PK-like)"/>
    <property type="match status" value="1"/>
</dbReference>
<feature type="repeat" description="ANK" evidence="3">
    <location>
        <begin position="469"/>
        <end position="501"/>
    </location>
</feature>
<feature type="repeat" description="ANK" evidence="3">
    <location>
        <begin position="842"/>
        <end position="874"/>
    </location>
</feature>
<feature type="repeat" description="ANK" evidence="3">
    <location>
        <begin position="809"/>
        <end position="841"/>
    </location>
</feature>
<sequence>MADDLDDYRLVVAFEDNRVIRHLSYRSDRERGERKVRIEQQWAIEDKPLGSGGFGSVRLQSTADGSKRAVKAVLKSTAEKFKIDYKEEIRALTKFSKAKYSQHGLFVDFLGWYENDDFVFLAMEYLPLGDLSHWAKYSKSEGDLKTICQQLLEGLEIMHANGFMHRDLKPQRANPEPGTVRIGTTHIGTEGYLAPEVDPDMAVTLGCSPLTAGKGSFKTYVYTNAVDIWSLGCVLFQLVTNQLPFSPSAPKVLRKFCKGKAPFPGDALSGKIRQSGLELIQQLLTPSPQLRPSASQALQSSWILEGGVEDVPLVLHSNSALNSSSGQLIAVEILSFKKIKEQMESPTLSAGAPLGNDKTTRRPPIPQKPVPSAAISTKLTASSTPGRPAKSAEAKLGQSRKQLFEKRILQATYAGTYQKGLLDRWVHVNSHSQSENCGTALQDAASRGQENIIESLLHKGAKATENCENGCNSLHVAAAIGQQAIIRLLLLKNSKDHIDSKDCEGITSLMFAIMSKEYSMVRLLLERGADIAEKDQRGFNSLHIAASFGNETIFKLLLENSNFNIDSKNSAGETPLIQATRCNEKAMVKLLLQEGANVEAKTNGGGTSMLFAVANGYEEMVGILFETGKADVTWKTSLVSYGTTLLHIAAKVGYDGLVKYLLQTCKVNIDPIGHAGKTPLWIASIRGHNAVVQSLLQTGRVDINATDDEGFSPLTAASDFGREAVVRSLLRNKADVNYRQESSGLTPLAFAARKGHTAVVRALLDSNCNINCIDKHGRTPVMLAANDGHSSCVNLLLENGADYEAKNEDGDTALTLASFCGHNAVIQLCLEKNARLEVKDANGWTALLKAARNGHTDSVKLLLAKGANVESKGNDGRTALSIAARYGYKDSVKLLLAKGAELEIKDSWDMTPLMLAARGGHEAVVRILLEKGAEIGPKDAFGETALSRAKKARNEAIVQLLLDKQV</sequence>
<feature type="repeat" description="ANK" evidence="3">
    <location>
        <begin position="776"/>
        <end position="808"/>
    </location>
</feature>
<proteinExistence type="predicted"/>
<evidence type="ECO:0000259" key="5">
    <source>
        <dbReference type="PROSITE" id="PS50011"/>
    </source>
</evidence>
<evidence type="ECO:0000256" key="2">
    <source>
        <dbReference type="ARBA" id="ARBA00023043"/>
    </source>
</evidence>
<dbReference type="InterPro" id="IPR002110">
    <property type="entry name" value="Ankyrin_rpt"/>
</dbReference>
<evidence type="ECO:0000313" key="6">
    <source>
        <dbReference type="EMBL" id="TVY18870.1"/>
    </source>
</evidence>
<organism evidence="6 7">
    <name type="scientific">Lachnellula arida</name>
    <dbReference type="NCBI Taxonomy" id="1316785"/>
    <lineage>
        <taxon>Eukaryota</taxon>
        <taxon>Fungi</taxon>
        <taxon>Dikarya</taxon>
        <taxon>Ascomycota</taxon>
        <taxon>Pezizomycotina</taxon>
        <taxon>Leotiomycetes</taxon>
        <taxon>Helotiales</taxon>
        <taxon>Lachnaceae</taxon>
        <taxon>Lachnellula</taxon>
    </lineage>
</organism>
<dbReference type="PROSITE" id="PS50011">
    <property type="entry name" value="PROTEIN_KINASE_DOM"/>
    <property type="match status" value="1"/>
</dbReference>
<feature type="repeat" description="ANK" evidence="3">
    <location>
        <begin position="504"/>
        <end position="536"/>
    </location>
</feature>
<dbReference type="SMART" id="SM00248">
    <property type="entry name" value="ANK"/>
    <property type="match status" value="15"/>
</dbReference>
<evidence type="ECO:0000313" key="7">
    <source>
        <dbReference type="Proteomes" id="UP000469559"/>
    </source>
</evidence>
<dbReference type="Pfam" id="PF00023">
    <property type="entry name" value="Ank"/>
    <property type="match status" value="2"/>
</dbReference>
<protein>
    <submittedName>
        <fullName evidence="6">Ankyrin repeat domain-containing protein</fullName>
    </submittedName>
</protein>
<feature type="compositionally biased region" description="Polar residues" evidence="4">
    <location>
        <begin position="374"/>
        <end position="385"/>
    </location>
</feature>
<dbReference type="Pfam" id="PF12796">
    <property type="entry name" value="Ank_2"/>
    <property type="match status" value="4"/>
</dbReference>
<dbReference type="OrthoDB" id="20872at2759"/>
<dbReference type="Pfam" id="PF00069">
    <property type="entry name" value="Pkinase"/>
    <property type="match status" value="1"/>
</dbReference>
<dbReference type="PANTHER" id="PTHR24173:SF74">
    <property type="entry name" value="ANKYRIN REPEAT DOMAIN-CONTAINING PROTEIN 16"/>
    <property type="match status" value="1"/>
</dbReference>
<feature type="repeat" description="ANK" evidence="3">
    <location>
        <begin position="875"/>
        <end position="907"/>
    </location>
</feature>
<dbReference type="InterPro" id="IPR000719">
    <property type="entry name" value="Prot_kinase_dom"/>
</dbReference>
<dbReference type="Pfam" id="PF13637">
    <property type="entry name" value="Ank_4"/>
    <property type="match status" value="1"/>
</dbReference>
<dbReference type="SUPFAM" id="SSF48403">
    <property type="entry name" value="Ankyrin repeat"/>
    <property type="match status" value="2"/>
</dbReference>
<evidence type="ECO:0000256" key="4">
    <source>
        <dbReference type="SAM" id="MobiDB-lite"/>
    </source>
</evidence>
<keyword evidence="1" id="KW-0677">Repeat</keyword>
<comment type="caution">
    <text evidence="6">The sequence shown here is derived from an EMBL/GenBank/DDBJ whole genome shotgun (WGS) entry which is preliminary data.</text>
</comment>
<dbReference type="PROSITE" id="PS50297">
    <property type="entry name" value="ANK_REP_REGION"/>
    <property type="match status" value="11"/>
</dbReference>
<feature type="region of interest" description="Disordered" evidence="4">
    <location>
        <begin position="347"/>
        <end position="398"/>
    </location>
</feature>
<feature type="repeat" description="ANK" evidence="3">
    <location>
        <begin position="675"/>
        <end position="699"/>
    </location>
</feature>
<feature type="repeat" description="ANK" evidence="3">
    <location>
        <begin position="641"/>
        <end position="663"/>
    </location>
</feature>
<evidence type="ECO:0000256" key="1">
    <source>
        <dbReference type="ARBA" id="ARBA00022737"/>
    </source>
</evidence>
<feature type="repeat" description="ANK" evidence="3">
    <location>
        <begin position="537"/>
        <end position="561"/>
    </location>
</feature>
<feature type="repeat" description="ANK" evidence="3">
    <location>
        <begin position="571"/>
        <end position="603"/>
    </location>
</feature>
<evidence type="ECO:0000256" key="3">
    <source>
        <dbReference type="PROSITE-ProRule" id="PRU00023"/>
    </source>
</evidence>
<dbReference type="GO" id="GO:0004672">
    <property type="term" value="F:protein kinase activity"/>
    <property type="evidence" value="ECO:0007669"/>
    <property type="project" value="InterPro"/>
</dbReference>
<feature type="repeat" description="ANK" evidence="3">
    <location>
        <begin position="743"/>
        <end position="775"/>
    </location>
</feature>
<feature type="repeat" description="ANK" evidence="3">
    <location>
        <begin position="908"/>
        <end position="940"/>
    </location>
</feature>
<keyword evidence="7" id="KW-1185">Reference proteome</keyword>
<dbReference type="EMBL" id="QGMF01000141">
    <property type="protein sequence ID" value="TVY18870.1"/>
    <property type="molecule type" value="Genomic_DNA"/>
</dbReference>
<dbReference type="InterPro" id="IPR036770">
    <property type="entry name" value="Ankyrin_rpt-contain_sf"/>
</dbReference>
<dbReference type="PANTHER" id="PTHR24173">
    <property type="entry name" value="ANKYRIN REPEAT CONTAINING"/>
    <property type="match status" value="1"/>
</dbReference>
<feature type="domain" description="Protein kinase" evidence="5">
    <location>
        <begin position="43"/>
        <end position="303"/>
    </location>
</feature>
<keyword evidence="2 3" id="KW-0040">ANK repeat</keyword>
<dbReference type="PROSITE" id="PS50088">
    <property type="entry name" value="ANK_REPEAT"/>
    <property type="match status" value="13"/>
</dbReference>
<dbReference type="AlphaFoldDB" id="A0A8T9BFK7"/>
<dbReference type="InterPro" id="IPR011009">
    <property type="entry name" value="Kinase-like_dom_sf"/>
</dbReference>
<feature type="repeat" description="ANK" evidence="3">
    <location>
        <begin position="709"/>
        <end position="741"/>
    </location>
</feature>
<dbReference type="Gene3D" id="1.25.40.20">
    <property type="entry name" value="Ankyrin repeat-containing domain"/>
    <property type="match status" value="4"/>
</dbReference>
<gene>
    <name evidence="6" type="primary">ANKRD50_1</name>
    <name evidence="6" type="ORF">LARI1_G004001</name>
</gene>
<dbReference type="Gene3D" id="1.10.510.10">
    <property type="entry name" value="Transferase(Phosphotransferase) domain 1"/>
    <property type="match status" value="2"/>
</dbReference>
<name>A0A8T9BFK7_9HELO</name>
<dbReference type="Proteomes" id="UP000469559">
    <property type="component" value="Unassembled WGS sequence"/>
</dbReference>
<accession>A0A8T9BFK7</accession>
<dbReference type="PRINTS" id="PR01415">
    <property type="entry name" value="ANKYRIN"/>
</dbReference>
<dbReference type="GO" id="GO:0005524">
    <property type="term" value="F:ATP binding"/>
    <property type="evidence" value="ECO:0007669"/>
    <property type="project" value="InterPro"/>
</dbReference>
<reference evidence="6 7" key="1">
    <citation type="submission" date="2018-05" db="EMBL/GenBank/DDBJ databases">
        <title>Whole genome sequencing for identification of molecular markers to develop diagnostic detection tools for the regulated plant pathogen Lachnellula willkommii.</title>
        <authorList>
            <person name="Giroux E."/>
            <person name="Bilodeau G."/>
        </authorList>
    </citation>
    <scope>NUCLEOTIDE SEQUENCE [LARGE SCALE GENOMIC DNA]</scope>
    <source>
        <strain evidence="6 7">CBS 203.66</strain>
    </source>
</reference>